<name>A0A0N4VQ56_ENTVE</name>
<evidence type="ECO:0000313" key="2">
    <source>
        <dbReference type="Proteomes" id="UP000274131"/>
    </source>
</evidence>
<keyword evidence="2" id="KW-1185">Reference proteome</keyword>
<dbReference type="Proteomes" id="UP000274131">
    <property type="component" value="Unassembled WGS sequence"/>
</dbReference>
<reference evidence="3" key="1">
    <citation type="submission" date="2017-02" db="UniProtKB">
        <authorList>
            <consortium name="WormBaseParasite"/>
        </authorList>
    </citation>
    <scope>IDENTIFICATION</scope>
</reference>
<protein>
    <submittedName>
        <fullName evidence="3">Phage tail protein</fullName>
    </submittedName>
</protein>
<gene>
    <name evidence="1" type="ORF">EVEC_LOCUS12302</name>
</gene>
<sequence>MPHSLIGLANDGTLIKTSTYGIWVSYQLKATTTTGFKAIRIAEHTATA</sequence>
<accession>A0A0N4VQ56</accession>
<dbReference type="AlphaFoldDB" id="A0A0N4VQ56"/>
<proteinExistence type="predicted"/>
<reference evidence="1 2" key="2">
    <citation type="submission" date="2018-10" db="EMBL/GenBank/DDBJ databases">
        <authorList>
            <consortium name="Pathogen Informatics"/>
        </authorList>
    </citation>
    <scope>NUCLEOTIDE SEQUENCE [LARGE SCALE GENOMIC DNA]</scope>
</reference>
<dbReference type="EMBL" id="UXUI01014090">
    <property type="protein sequence ID" value="VDD97551.1"/>
    <property type="molecule type" value="Genomic_DNA"/>
</dbReference>
<organism evidence="3">
    <name type="scientific">Enterobius vermicularis</name>
    <name type="common">Human pinworm</name>
    <dbReference type="NCBI Taxonomy" id="51028"/>
    <lineage>
        <taxon>Eukaryota</taxon>
        <taxon>Metazoa</taxon>
        <taxon>Ecdysozoa</taxon>
        <taxon>Nematoda</taxon>
        <taxon>Chromadorea</taxon>
        <taxon>Rhabditida</taxon>
        <taxon>Spirurina</taxon>
        <taxon>Oxyuridomorpha</taxon>
        <taxon>Oxyuroidea</taxon>
        <taxon>Oxyuridae</taxon>
        <taxon>Enterobius</taxon>
    </lineage>
</organism>
<dbReference type="WBParaSite" id="EVEC_0001314801-mRNA-1">
    <property type="protein sequence ID" value="EVEC_0001314801-mRNA-1"/>
    <property type="gene ID" value="EVEC_0001314801"/>
</dbReference>
<evidence type="ECO:0000313" key="1">
    <source>
        <dbReference type="EMBL" id="VDD97551.1"/>
    </source>
</evidence>
<evidence type="ECO:0000313" key="3">
    <source>
        <dbReference type="WBParaSite" id="EVEC_0001314801-mRNA-1"/>
    </source>
</evidence>